<keyword evidence="2" id="KW-1185">Reference proteome</keyword>
<accession>A0AAV1ZSW1</accession>
<comment type="caution">
    <text evidence="1">The sequence shown here is derived from an EMBL/GenBank/DDBJ whole genome shotgun (WGS) entry which is preliminary data.</text>
</comment>
<evidence type="ECO:0000313" key="1">
    <source>
        <dbReference type="EMBL" id="CAL1274524.1"/>
    </source>
</evidence>
<name>A0AAV1ZSW1_9ARAC</name>
<feature type="non-terminal residue" evidence="1">
    <location>
        <position position="1"/>
    </location>
</feature>
<proteinExistence type="predicted"/>
<gene>
    <name evidence="1" type="ORF">LARSCL_LOCUS7511</name>
</gene>
<reference evidence="1 2" key="1">
    <citation type="submission" date="2024-04" db="EMBL/GenBank/DDBJ databases">
        <authorList>
            <person name="Rising A."/>
            <person name="Reimegard J."/>
            <person name="Sonavane S."/>
            <person name="Akerstrom W."/>
            <person name="Nylinder S."/>
            <person name="Hedman E."/>
            <person name="Kallberg Y."/>
        </authorList>
    </citation>
    <scope>NUCLEOTIDE SEQUENCE [LARGE SCALE GENOMIC DNA]</scope>
</reference>
<dbReference type="EMBL" id="CAXIEN010000077">
    <property type="protein sequence ID" value="CAL1274524.1"/>
    <property type="molecule type" value="Genomic_DNA"/>
</dbReference>
<dbReference type="Proteomes" id="UP001497382">
    <property type="component" value="Unassembled WGS sequence"/>
</dbReference>
<protein>
    <submittedName>
        <fullName evidence="1">Uncharacterized protein</fullName>
    </submittedName>
</protein>
<dbReference type="AlphaFoldDB" id="A0AAV1ZSW1"/>
<sequence length="106" mass="11722">RGLGLVGRFRLGSPTARKWRRPYACSDSPFYSRGSLLSPALGAHLPTKTHTQLEDLGLDATHVFRARLSKELLLCRVLVRTLRRLGSSNDFALASIPLTLKHVDAV</sequence>
<organism evidence="1 2">
    <name type="scientific">Larinioides sclopetarius</name>
    <dbReference type="NCBI Taxonomy" id="280406"/>
    <lineage>
        <taxon>Eukaryota</taxon>
        <taxon>Metazoa</taxon>
        <taxon>Ecdysozoa</taxon>
        <taxon>Arthropoda</taxon>
        <taxon>Chelicerata</taxon>
        <taxon>Arachnida</taxon>
        <taxon>Araneae</taxon>
        <taxon>Araneomorphae</taxon>
        <taxon>Entelegynae</taxon>
        <taxon>Araneoidea</taxon>
        <taxon>Araneidae</taxon>
        <taxon>Larinioides</taxon>
    </lineage>
</organism>
<evidence type="ECO:0000313" key="2">
    <source>
        <dbReference type="Proteomes" id="UP001497382"/>
    </source>
</evidence>